<dbReference type="AlphaFoldDB" id="A0A0E9XV51"/>
<reference evidence="1" key="1">
    <citation type="submission" date="2014-11" db="EMBL/GenBank/DDBJ databases">
        <authorList>
            <person name="Amaro Gonzalez C."/>
        </authorList>
    </citation>
    <scope>NUCLEOTIDE SEQUENCE</scope>
</reference>
<proteinExistence type="predicted"/>
<name>A0A0E9XV51_ANGAN</name>
<protein>
    <submittedName>
        <fullName evidence="1">Uncharacterized protein</fullName>
    </submittedName>
</protein>
<evidence type="ECO:0000313" key="1">
    <source>
        <dbReference type="EMBL" id="JAI06618.1"/>
    </source>
</evidence>
<reference evidence="1" key="2">
    <citation type="journal article" date="2015" name="Fish Shellfish Immunol.">
        <title>Early steps in the European eel (Anguilla anguilla)-Vibrio vulnificus interaction in the gills: Role of the RtxA13 toxin.</title>
        <authorList>
            <person name="Callol A."/>
            <person name="Pajuelo D."/>
            <person name="Ebbesson L."/>
            <person name="Teles M."/>
            <person name="MacKenzie S."/>
            <person name="Amaro C."/>
        </authorList>
    </citation>
    <scope>NUCLEOTIDE SEQUENCE</scope>
</reference>
<accession>A0A0E9XV51</accession>
<sequence length="25" mass="3166">MEMNQSTLTFPLTQWLEENFRHILW</sequence>
<dbReference type="EMBL" id="GBXM01001960">
    <property type="protein sequence ID" value="JAI06618.1"/>
    <property type="molecule type" value="Transcribed_RNA"/>
</dbReference>
<organism evidence="1">
    <name type="scientific">Anguilla anguilla</name>
    <name type="common">European freshwater eel</name>
    <name type="synonym">Muraena anguilla</name>
    <dbReference type="NCBI Taxonomy" id="7936"/>
    <lineage>
        <taxon>Eukaryota</taxon>
        <taxon>Metazoa</taxon>
        <taxon>Chordata</taxon>
        <taxon>Craniata</taxon>
        <taxon>Vertebrata</taxon>
        <taxon>Euteleostomi</taxon>
        <taxon>Actinopterygii</taxon>
        <taxon>Neopterygii</taxon>
        <taxon>Teleostei</taxon>
        <taxon>Anguilliformes</taxon>
        <taxon>Anguillidae</taxon>
        <taxon>Anguilla</taxon>
    </lineage>
</organism>